<dbReference type="RefSeq" id="WP_084913310.1">
    <property type="nucleotide sequence ID" value="NZ_CP049603.1"/>
</dbReference>
<keyword evidence="3" id="KW-0804">Transcription</keyword>
<gene>
    <name evidence="5" type="ORF">BS640_21630</name>
</gene>
<evidence type="ECO:0000313" key="5">
    <source>
        <dbReference type="EMBL" id="ORJ23388.1"/>
    </source>
</evidence>
<name>A0A1X0W9B0_9GAMM</name>
<evidence type="ECO:0000256" key="2">
    <source>
        <dbReference type="ARBA" id="ARBA00023125"/>
    </source>
</evidence>
<dbReference type="Pfam" id="PF13411">
    <property type="entry name" value="MerR_1"/>
    <property type="match status" value="1"/>
</dbReference>
<accession>A0A1X0W9B0</accession>
<dbReference type="SUPFAM" id="SSF46955">
    <property type="entry name" value="Putative DNA-binding domain"/>
    <property type="match status" value="1"/>
</dbReference>
<dbReference type="InterPro" id="IPR000551">
    <property type="entry name" value="MerR-type_HTH_dom"/>
</dbReference>
<dbReference type="SMART" id="SM00422">
    <property type="entry name" value="HTH_MERR"/>
    <property type="match status" value="1"/>
</dbReference>
<dbReference type="PANTHER" id="PTHR30204">
    <property type="entry name" value="REDOX-CYCLING DRUG-SENSING TRANSCRIPTIONAL ACTIVATOR SOXR"/>
    <property type="match status" value="1"/>
</dbReference>
<feature type="domain" description="HTH merR-type" evidence="4">
    <location>
        <begin position="17"/>
        <end position="85"/>
    </location>
</feature>
<dbReference type="AlphaFoldDB" id="A0A1X0W9B0"/>
<sequence>MEMHSSHPNTLRPLARHYSIETTAQLCGVLPITLRTWQRYGLIHPQRDAKGSRWYSESDLTQLHTILRKVTDGIPIAQIRPHLSASEPKRIAENIGPAPHSSWHALQAEILNALGEGELLKLRRLIWQFGREYPLDCLVNRVLRPIRAFLSTSRQRLPIQQKGLLDSIIIEYATYLMRTLRHRARPQVLLLPMQIDDPLELWLESLRLCGEGLNVEIVHCEVEEPDLAASPMEHYLIWSDTPLDSRQQAVFDSWLTQGLPVMLLGKATLLKAACKYQNGGS</sequence>
<comment type="caution">
    <text evidence="5">The sequence shown here is derived from an EMBL/GenBank/DDBJ whole genome shotgun (WGS) entry which is preliminary data.</text>
</comment>
<dbReference type="Proteomes" id="UP000192536">
    <property type="component" value="Unassembled WGS sequence"/>
</dbReference>
<evidence type="ECO:0000313" key="6">
    <source>
        <dbReference type="Proteomes" id="UP000192536"/>
    </source>
</evidence>
<keyword evidence="6" id="KW-1185">Reference proteome</keyword>
<dbReference type="InterPro" id="IPR053988">
    <property type="entry name" value="MlrA-like_helical"/>
</dbReference>
<dbReference type="Gene3D" id="1.10.1660.10">
    <property type="match status" value="1"/>
</dbReference>
<dbReference type="PROSITE" id="PS50937">
    <property type="entry name" value="HTH_MERR_2"/>
    <property type="match status" value="1"/>
</dbReference>
<keyword evidence="2" id="KW-0238">DNA-binding</keyword>
<dbReference type="GO" id="GO:0003700">
    <property type="term" value="F:DNA-binding transcription factor activity"/>
    <property type="evidence" value="ECO:0007669"/>
    <property type="project" value="InterPro"/>
</dbReference>
<evidence type="ECO:0000259" key="4">
    <source>
        <dbReference type="PROSITE" id="PS50937"/>
    </source>
</evidence>
<proteinExistence type="predicted"/>
<dbReference type="InterPro" id="IPR053987">
    <property type="entry name" value="MlrA-like_C"/>
</dbReference>
<dbReference type="EMBL" id="MRWE01000057">
    <property type="protein sequence ID" value="ORJ23388.1"/>
    <property type="molecule type" value="Genomic_DNA"/>
</dbReference>
<keyword evidence="1" id="KW-0805">Transcription regulation</keyword>
<dbReference type="InterPro" id="IPR009061">
    <property type="entry name" value="DNA-bd_dom_put_sf"/>
</dbReference>
<evidence type="ECO:0000256" key="1">
    <source>
        <dbReference type="ARBA" id="ARBA00023015"/>
    </source>
</evidence>
<protein>
    <recommendedName>
        <fullName evidence="4">HTH merR-type domain-containing protein</fullName>
    </recommendedName>
</protein>
<dbReference type="PANTHER" id="PTHR30204:SF67">
    <property type="entry name" value="HTH-TYPE TRANSCRIPTIONAL REGULATOR MLRA-RELATED"/>
    <property type="match status" value="1"/>
</dbReference>
<dbReference type="Pfam" id="PF22267">
    <property type="entry name" value="MlrA_C"/>
    <property type="match status" value="1"/>
</dbReference>
<dbReference type="InterPro" id="IPR047057">
    <property type="entry name" value="MerR_fam"/>
</dbReference>
<dbReference type="GO" id="GO:0003677">
    <property type="term" value="F:DNA binding"/>
    <property type="evidence" value="ECO:0007669"/>
    <property type="project" value="UniProtKB-KW"/>
</dbReference>
<dbReference type="STRING" id="1646377.BS640_21630"/>
<dbReference type="Pfam" id="PF22270">
    <property type="entry name" value="MlrA_helical"/>
    <property type="match status" value="1"/>
</dbReference>
<organism evidence="5 6">
    <name type="scientific">Rouxiella badensis</name>
    <dbReference type="NCBI Taxonomy" id="1646377"/>
    <lineage>
        <taxon>Bacteria</taxon>
        <taxon>Pseudomonadati</taxon>
        <taxon>Pseudomonadota</taxon>
        <taxon>Gammaproteobacteria</taxon>
        <taxon>Enterobacterales</taxon>
        <taxon>Yersiniaceae</taxon>
        <taxon>Rouxiella</taxon>
    </lineage>
</organism>
<evidence type="ECO:0000256" key="3">
    <source>
        <dbReference type="ARBA" id="ARBA00023163"/>
    </source>
</evidence>
<reference evidence="5 6" key="1">
    <citation type="journal article" date="2017" name="Int. J. Syst. Evol. Microbiol.">
        <title>Rouxiella badensis sp. nov. and Rouxiella silvae sp. nov. isolated from peat bog soil in Germany and emendation of the genus description.</title>
        <authorList>
            <person name="Le Fleche-Mateos A."/>
            <person name="Kugler J.H."/>
            <person name="Hansen S.H."/>
            <person name="Syldatk C."/>
            <person name="Hausmann R."/>
            <person name="Lomprez F."/>
            <person name="Vandenbogaert M."/>
            <person name="Manuguerra J.C."/>
            <person name="Grimont P.A."/>
        </authorList>
    </citation>
    <scope>NUCLEOTIDE SEQUENCE [LARGE SCALE GENOMIC DNA]</scope>
    <source>
        <strain evidence="5 6">DSM 100043</strain>
    </source>
</reference>